<name>V6LWD8_9EUKA</name>
<dbReference type="OrthoDB" id="120976at2759"/>
<dbReference type="PROSITE" id="PS51450">
    <property type="entry name" value="LRR"/>
    <property type="match status" value="2"/>
</dbReference>
<feature type="compositionally biased region" description="Basic and acidic residues" evidence="3">
    <location>
        <begin position="421"/>
        <end position="432"/>
    </location>
</feature>
<reference evidence="4 5" key="1">
    <citation type="journal article" date="2014" name="PLoS Genet.">
        <title>The Genome of Spironucleus salmonicida Highlights a Fish Pathogen Adapted to Fluctuating Environments.</title>
        <authorList>
            <person name="Xu F."/>
            <person name="Jerlstrom-Hultqvist J."/>
            <person name="Einarsson E."/>
            <person name="Astvaldsson A."/>
            <person name="Svard S.G."/>
            <person name="Andersson J.O."/>
        </authorList>
    </citation>
    <scope>NUCLEOTIDE SEQUENCE</scope>
    <source>
        <strain evidence="5">ATCC 50377</strain>
    </source>
</reference>
<dbReference type="Pfam" id="PF13516">
    <property type="entry name" value="LRR_6"/>
    <property type="match status" value="3"/>
</dbReference>
<dbReference type="Proteomes" id="UP000018208">
    <property type="component" value="Unassembled WGS sequence"/>
</dbReference>
<dbReference type="SUPFAM" id="SSF52047">
    <property type="entry name" value="RNI-like"/>
    <property type="match status" value="2"/>
</dbReference>
<evidence type="ECO:0000313" key="5">
    <source>
        <dbReference type="EMBL" id="KAH0573645.1"/>
    </source>
</evidence>
<feature type="coiled-coil region" evidence="2">
    <location>
        <begin position="745"/>
        <end position="804"/>
    </location>
</feature>
<dbReference type="InterPro" id="IPR032675">
    <property type="entry name" value="LRR_dom_sf"/>
</dbReference>
<evidence type="ECO:0000256" key="3">
    <source>
        <dbReference type="SAM" id="MobiDB-lite"/>
    </source>
</evidence>
<sequence>MHNTIDFAKDIYLCICKDNNETPLKEHAEQLFTILKNQPDMQFTLRSQRLGVQAATQIQKRLNQQSMLKIDLFDNHISSTGLSALLRLNFRKINLGCNNLSSEASTIIAQYFSQDNELEALELGIPSGFQFSKYKDSHSPRSLQYNQIGSQVLFQSLHNNLSLKYLGLSYNNLVDFAPQISLLLTRNSIIQAIDLSYCSLQDRGVSVILRGLLQNYSLQYLNLSGNNFTMLSTSILSQILQNKTNLSYLNLNNNAIGSEGAKQLAFGISINKSLRILEIENCALGDEGAIMISQVMTQQVDMGEFEAGENTQRFFDQLCKIYNEISPANGDFGKRITVKSASGCIIKSVQLNKRVTPNIGVRSHRRNFRIQDLDVDQLNFERELHESQALEQSQLQQQQLLDQYYLPPKAQSQRRAFRRSNKTDKSDAKLDLPDDLNPIGSVLQADDISFTDQSDVENSTTQQTTYNYGGIYANEACDSKIAIFNINFSNNALSEKSIFHINKMLMSDFSRIRKIDLSGNKLSVCSCKLLSEAFIQQDINFQNTDFFIFNKNFITIQNENITHLKLNNCYISDLGFLYLSISFARMVNLIAVELQNNFVSKEGQKGIDILVNHESLMSFNVKGNQISYSSYAKLQKQMKNNKDKISLNGPKVLEQRLELLKQDSIRLPNAREELDFLKNSINLVQAYVQQITTQNEDLQDLFNRQLTSQQQRCDVILQDSNKVQGQIEQMGQNGIKLEHQIEVQKESITTQLNQVSLELAQQEQQKIEFDIILKNNQTNLILQKEDIQKQIDSEEQEIQLMITKDQKGKELIEQILSNEKFKTLGARAMQSTSAGKLSLIGDYEPLLTVLRRTELYLANKPIPQPKGYDFNMICLTRLKKSKKGKSKKGKKIVKK</sequence>
<dbReference type="SMART" id="SM00368">
    <property type="entry name" value="LRR_RI"/>
    <property type="match status" value="8"/>
</dbReference>
<keyword evidence="1" id="KW-0677">Repeat</keyword>
<dbReference type="PANTHER" id="PTHR24111">
    <property type="entry name" value="LEUCINE-RICH REPEAT-CONTAINING PROTEIN 34"/>
    <property type="match status" value="1"/>
</dbReference>
<evidence type="ECO:0000313" key="4">
    <source>
        <dbReference type="EMBL" id="EST48563.1"/>
    </source>
</evidence>
<keyword evidence="2" id="KW-0175">Coiled coil</keyword>
<gene>
    <name evidence="4" type="ORF">SS50377_11174</name>
    <name evidence="5" type="ORF">SS50377_23580</name>
</gene>
<keyword evidence="6" id="KW-1185">Reference proteome</keyword>
<evidence type="ECO:0000313" key="6">
    <source>
        <dbReference type="Proteomes" id="UP000018208"/>
    </source>
</evidence>
<protein>
    <submittedName>
        <fullName evidence="4">LRR-RI domain-containing protein</fullName>
    </submittedName>
    <submittedName>
        <fullName evidence="5">Leucine-rich repeat protein</fullName>
    </submittedName>
</protein>
<reference evidence="5" key="2">
    <citation type="submission" date="2020-12" db="EMBL/GenBank/DDBJ databases">
        <title>New Spironucleus salmonicida genome in near-complete chromosomes.</title>
        <authorList>
            <person name="Xu F."/>
            <person name="Kurt Z."/>
            <person name="Jimenez-Gonzalez A."/>
            <person name="Astvaldsson A."/>
            <person name="Andersson J.O."/>
            <person name="Svard S.G."/>
        </authorList>
    </citation>
    <scope>NUCLEOTIDE SEQUENCE</scope>
    <source>
        <strain evidence="5">ATCC 50377</strain>
    </source>
</reference>
<dbReference type="AlphaFoldDB" id="V6LWD8"/>
<dbReference type="Gene3D" id="3.80.10.10">
    <property type="entry name" value="Ribonuclease Inhibitor"/>
    <property type="match status" value="2"/>
</dbReference>
<evidence type="ECO:0000256" key="2">
    <source>
        <dbReference type="SAM" id="Coils"/>
    </source>
</evidence>
<proteinExistence type="predicted"/>
<accession>V6LWD8</accession>
<dbReference type="VEuPathDB" id="GiardiaDB:SS50377_23580"/>
<organism evidence="4">
    <name type="scientific">Spironucleus salmonicida</name>
    <dbReference type="NCBI Taxonomy" id="348837"/>
    <lineage>
        <taxon>Eukaryota</taxon>
        <taxon>Metamonada</taxon>
        <taxon>Diplomonadida</taxon>
        <taxon>Hexamitidae</taxon>
        <taxon>Hexamitinae</taxon>
        <taxon>Spironucleus</taxon>
    </lineage>
</organism>
<dbReference type="EMBL" id="AUWU02000004">
    <property type="protein sequence ID" value="KAH0573645.1"/>
    <property type="molecule type" value="Genomic_DNA"/>
</dbReference>
<dbReference type="EMBL" id="KI545981">
    <property type="protein sequence ID" value="EST48563.1"/>
    <property type="molecule type" value="Genomic_DNA"/>
</dbReference>
<dbReference type="InterPro" id="IPR052201">
    <property type="entry name" value="LRR-containing_regulator"/>
</dbReference>
<dbReference type="PANTHER" id="PTHR24111:SF0">
    <property type="entry name" value="LEUCINE-RICH REPEAT-CONTAINING PROTEIN"/>
    <property type="match status" value="1"/>
</dbReference>
<feature type="region of interest" description="Disordered" evidence="3">
    <location>
        <begin position="410"/>
        <end position="435"/>
    </location>
</feature>
<dbReference type="InterPro" id="IPR001611">
    <property type="entry name" value="Leu-rich_rpt"/>
</dbReference>
<evidence type="ECO:0000256" key="1">
    <source>
        <dbReference type="ARBA" id="ARBA00022737"/>
    </source>
</evidence>